<dbReference type="EMBL" id="JAEIJD010000012">
    <property type="protein sequence ID" value="MBI6630729.1"/>
    <property type="molecule type" value="Genomic_DNA"/>
</dbReference>
<dbReference type="RefSeq" id="WP_198686749.1">
    <property type="nucleotide sequence ID" value="NZ_JAEIJD010000012.1"/>
</dbReference>
<organism evidence="1 2">
    <name type="scientific">Pontibaca salina</name>
    <dbReference type="NCBI Taxonomy" id="2795731"/>
    <lineage>
        <taxon>Bacteria</taxon>
        <taxon>Pseudomonadati</taxon>
        <taxon>Pseudomonadota</taxon>
        <taxon>Alphaproteobacteria</taxon>
        <taxon>Rhodobacterales</taxon>
        <taxon>Roseobacteraceae</taxon>
        <taxon>Pontibaca</taxon>
    </lineage>
</organism>
<dbReference type="Pfam" id="PF20131">
    <property type="entry name" value="MC3"/>
    <property type="match status" value="1"/>
</dbReference>
<proteinExistence type="predicted"/>
<evidence type="ECO:0000313" key="1">
    <source>
        <dbReference type="EMBL" id="MBI6630729.1"/>
    </source>
</evidence>
<name>A0A934HWC4_9RHOB</name>
<dbReference type="AlphaFoldDB" id="A0A934HWC4"/>
<keyword evidence="2" id="KW-1185">Reference proteome</keyword>
<protein>
    <submittedName>
        <fullName evidence="1">Uncharacterized protein</fullName>
    </submittedName>
</protein>
<dbReference type="Proteomes" id="UP000613255">
    <property type="component" value="Unassembled WGS sequence"/>
</dbReference>
<evidence type="ECO:0000313" key="2">
    <source>
        <dbReference type="Proteomes" id="UP000613255"/>
    </source>
</evidence>
<dbReference type="InterPro" id="IPR045390">
    <property type="entry name" value="ABC-3C_MC3"/>
</dbReference>
<comment type="caution">
    <text evidence="1">The sequence shown here is derived from an EMBL/GenBank/DDBJ whole genome shotgun (WGS) entry which is preliminary data.</text>
</comment>
<gene>
    <name evidence="1" type="ORF">JAO82_12650</name>
</gene>
<reference evidence="1" key="1">
    <citation type="submission" date="2020-12" db="EMBL/GenBank/DDBJ databases">
        <title>Pontibaca salina gen. nov., sp. nov., isolated from marine sediment.</title>
        <authorList>
            <person name="Bo J."/>
            <person name="Wang S."/>
            <person name="Song X."/>
            <person name="Du Z."/>
        </authorList>
    </citation>
    <scope>NUCLEOTIDE SEQUENCE</scope>
    <source>
        <strain evidence="1">S1109L</strain>
    </source>
</reference>
<accession>A0A934HWC4</accession>
<sequence>MLEVWERRTPEEANLFNPAFLASLLHEFAKEYSKQSGRGAPLTFFGPSLAAVLHGPTRSRLPYSTVTSLYEWLQDNEDLLIGFARRVQGISPYYKEALRFALQRETLSLAEGHAIQLGANKGHFPANFIRDTTPETRDIIERNRFFARWFAKSGSEATIVAAWGLRP</sequence>